<protein>
    <recommendedName>
        <fullName evidence="1">RNA-directed DNA polymerase</fullName>
        <ecNumber evidence="1">2.7.7.49</ecNumber>
    </recommendedName>
</protein>
<gene>
    <name evidence="11" type="primary">LOC128202386</name>
</gene>
<evidence type="ECO:0000313" key="11">
    <source>
        <dbReference type="RefSeq" id="XP_052758524.1"/>
    </source>
</evidence>
<dbReference type="Gene3D" id="1.10.340.70">
    <property type="match status" value="1"/>
</dbReference>
<accession>A0ABM3N4K4</accession>
<feature type="compositionally biased region" description="Gly residues" evidence="8">
    <location>
        <begin position="55"/>
        <end position="83"/>
    </location>
</feature>
<evidence type="ECO:0000256" key="1">
    <source>
        <dbReference type="ARBA" id="ARBA00012493"/>
    </source>
</evidence>
<dbReference type="Pfam" id="PF00665">
    <property type="entry name" value="rve"/>
    <property type="match status" value="1"/>
</dbReference>
<dbReference type="PANTHER" id="PTHR37984">
    <property type="entry name" value="PROTEIN CBG26694"/>
    <property type="match status" value="1"/>
</dbReference>
<dbReference type="Pfam" id="PF00078">
    <property type="entry name" value="RVT_1"/>
    <property type="match status" value="1"/>
</dbReference>
<keyword evidence="7" id="KW-0695">RNA-directed DNA polymerase</keyword>
<keyword evidence="3" id="KW-0548">Nucleotidyltransferase</keyword>
<feature type="compositionally biased region" description="Polar residues" evidence="8">
    <location>
        <begin position="933"/>
        <end position="970"/>
    </location>
</feature>
<dbReference type="InterPro" id="IPR050951">
    <property type="entry name" value="Retrovirus_Pol_polyprotein"/>
</dbReference>
<feature type="region of interest" description="Disordered" evidence="8">
    <location>
        <begin position="933"/>
        <end position="1022"/>
    </location>
</feature>
<sequence>MLEENLRDQFVSGLSSDDMRSRLFAEKDITYKKAVELALALEAADKHAEASATHGGAGGRDSGAGSSAGAGGVWAHGGGGGGADRPTDGLHAVRSARPAGSTAAASATCWRCGKPHRADKCRFKNYSCDKCQRKGHLKVMCKTSENKRHNFIEDESDSDLYNIRVMSSGDNPYFVDLTDTESVYMRARPVPLALRAAVERELNRLQKEGSIYSVEHSDYGTPIVPVIKQSGEIRICGDYKTTINPKLKRDHYPLPRIEELFAALSEGEEYSKIDLTTAYMQVPLEEDSQAVTAISTHLGTFVFRRTPYGLSCVPEKFQKIMEETLRGLPNTVVFLDDICVTGPDRYSHIQNLRAVIKRLAEMGLTIKINKCSFLQTSVSYLGFVIDKKGLHPDLLKVEAILKAPQPDYINPNSSSYGLGAVLAHRYPDGTERPISCASRTLTNAEKNYSQLDKEALAILYGVQKHHQFLYGRSFVLKTDHKPLTYIFGSKGGIPQTAASRLQRWSIKLAAYDFEVEYVSSRNNSNADALSRLPLQGELGLKVSNKTNTIGKNNESHYLNLINETLPVNYKDIAVATKYDSLLSKIYGYIMYGWPNVTFTEFEKPFYNRRTELYVEHGCILYKYRVVIPSKLQQQILSEIHEGHLGVIKMKSIARNYVYWPGIDLDIERVGRECEACRNVRDAPPRSSLHPWEFPAAPWQRLHADFAQLNGKYYIVVVDANSKWLDATLLRSTSASDTIQYFRNLFSIFGLPLQLVTDNGPPFQSHEFNDFCRKNTIRHSTSSPYRPQGNGAAENSVKTIKKALKKAIYEGKDLALALSRFLFQYRNCEHATTGVAPAVALLGRRLRTRLDAVRPNTSDIVRQAQDKQILNAGGVDRTFEVGDSVLARDCSSQGDKWTEGRITSKTGPVSYTVQLNTGNPCRRHSDQLWPLTRNRFSMSGSNSNEISDSTNNQSFDNDIQQTQQKRNSSHSPIIGENKKREEKGNMSTNVKSLEFEQQPPLDQGSDRARRAHERELRKQGMEI</sequence>
<keyword evidence="6" id="KW-0378">Hydrolase</keyword>
<keyword evidence="2" id="KW-0808">Transferase</keyword>
<keyword evidence="10" id="KW-1185">Reference proteome</keyword>
<evidence type="ECO:0000256" key="8">
    <source>
        <dbReference type="SAM" id="MobiDB-lite"/>
    </source>
</evidence>
<feature type="region of interest" description="Disordered" evidence="8">
    <location>
        <begin position="51"/>
        <end position="97"/>
    </location>
</feature>
<keyword evidence="5" id="KW-0255">Endonuclease</keyword>
<evidence type="ECO:0000256" key="7">
    <source>
        <dbReference type="ARBA" id="ARBA00022918"/>
    </source>
</evidence>
<dbReference type="GeneID" id="128202386"/>
<dbReference type="InterPro" id="IPR012337">
    <property type="entry name" value="RNaseH-like_sf"/>
</dbReference>
<feature type="compositionally biased region" description="Basic and acidic residues" evidence="8">
    <location>
        <begin position="1003"/>
        <end position="1022"/>
    </location>
</feature>
<evidence type="ECO:0000259" key="9">
    <source>
        <dbReference type="PROSITE" id="PS50994"/>
    </source>
</evidence>
<organism evidence="10 11">
    <name type="scientific">Galleria mellonella</name>
    <name type="common">Greater wax moth</name>
    <dbReference type="NCBI Taxonomy" id="7137"/>
    <lineage>
        <taxon>Eukaryota</taxon>
        <taxon>Metazoa</taxon>
        <taxon>Ecdysozoa</taxon>
        <taxon>Arthropoda</taxon>
        <taxon>Hexapoda</taxon>
        <taxon>Insecta</taxon>
        <taxon>Pterygota</taxon>
        <taxon>Neoptera</taxon>
        <taxon>Endopterygota</taxon>
        <taxon>Lepidoptera</taxon>
        <taxon>Glossata</taxon>
        <taxon>Ditrysia</taxon>
        <taxon>Pyraloidea</taxon>
        <taxon>Pyralidae</taxon>
        <taxon>Galleriinae</taxon>
        <taxon>Galleria</taxon>
    </lineage>
</organism>
<dbReference type="PANTHER" id="PTHR37984:SF5">
    <property type="entry name" value="PROTEIN NYNRIN-LIKE"/>
    <property type="match status" value="1"/>
</dbReference>
<dbReference type="CDD" id="cd01647">
    <property type="entry name" value="RT_LTR"/>
    <property type="match status" value="1"/>
</dbReference>
<evidence type="ECO:0000256" key="3">
    <source>
        <dbReference type="ARBA" id="ARBA00022695"/>
    </source>
</evidence>
<dbReference type="InterPro" id="IPR041588">
    <property type="entry name" value="Integrase_H2C2"/>
</dbReference>
<dbReference type="EC" id="2.7.7.49" evidence="1"/>
<dbReference type="Gene3D" id="3.30.420.10">
    <property type="entry name" value="Ribonuclease H-like superfamily/Ribonuclease H"/>
    <property type="match status" value="1"/>
</dbReference>
<dbReference type="InterPro" id="IPR043502">
    <property type="entry name" value="DNA/RNA_pol_sf"/>
</dbReference>
<dbReference type="Pfam" id="PF17921">
    <property type="entry name" value="Integrase_H2C2"/>
    <property type="match status" value="1"/>
</dbReference>
<dbReference type="PROSITE" id="PS50994">
    <property type="entry name" value="INTEGRASE"/>
    <property type="match status" value="1"/>
</dbReference>
<dbReference type="InterPro" id="IPR000477">
    <property type="entry name" value="RT_dom"/>
</dbReference>
<dbReference type="InterPro" id="IPR041373">
    <property type="entry name" value="RT_RNaseH"/>
</dbReference>
<name>A0ABM3N4K4_GALME</name>
<dbReference type="Pfam" id="PF17917">
    <property type="entry name" value="RT_RNaseH"/>
    <property type="match status" value="1"/>
</dbReference>
<keyword evidence="4" id="KW-0540">Nuclease</keyword>
<dbReference type="InterPro" id="IPR036397">
    <property type="entry name" value="RNaseH_sf"/>
</dbReference>
<proteinExistence type="predicted"/>
<dbReference type="SUPFAM" id="SSF56672">
    <property type="entry name" value="DNA/RNA polymerases"/>
    <property type="match status" value="1"/>
</dbReference>
<evidence type="ECO:0000256" key="4">
    <source>
        <dbReference type="ARBA" id="ARBA00022722"/>
    </source>
</evidence>
<evidence type="ECO:0000256" key="2">
    <source>
        <dbReference type="ARBA" id="ARBA00022679"/>
    </source>
</evidence>
<feature type="domain" description="Integrase catalytic" evidence="9">
    <location>
        <begin position="693"/>
        <end position="844"/>
    </location>
</feature>
<dbReference type="Gene3D" id="3.10.10.10">
    <property type="entry name" value="HIV Type 1 Reverse Transcriptase, subunit A, domain 1"/>
    <property type="match status" value="1"/>
</dbReference>
<dbReference type="CDD" id="cd09274">
    <property type="entry name" value="RNase_HI_RT_Ty3"/>
    <property type="match status" value="1"/>
</dbReference>
<dbReference type="Proteomes" id="UP001652740">
    <property type="component" value="Unplaced"/>
</dbReference>
<dbReference type="RefSeq" id="XP_052758524.1">
    <property type="nucleotide sequence ID" value="XM_052902564.1"/>
</dbReference>
<dbReference type="InterPro" id="IPR001584">
    <property type="entry name" value="Integrase_cat-core"/>
</dbReference>
<evidence type="ECO:0000313" key="10">
    <source>
        <dbReference type="Proteomes" id="UP001652740"/>
    </source>
</evidence>
<evidence type="ECO:0000256" key="5">
    <source>
        <dbReference type="ARBA" id="ARBA00022759"/>
    </source>
</evidence>
<dbReference type="SUPFAM" id="SSF53098">
    <property type="entry name" value="Ribonuclease H-like"/>
    <property type="match status" value="1"/>
</dbReference>
<dbReference type="InterPro" id="IPR043128">
    <property type="entry name" value="Rev_trsase/Diguanyl_cyclase"/>
</dbReference>
<reference evidence="11" key="1">
    <citation type="submission" date="2025-08" db="UniProtKB">
        <authorList>
            <consortium name="RefSeq"/>
        </authorList>
    </citation>
    <scope>IDENTIFICATION</scope>
    <source>
        <tissue evidence="11">Whole larvae</tissue>
    </source>
</reference>
<dbReference type="Gene3D" id="3.30.70.270">
    <property type="match status" value="1"/>
</dbReference>
<evidence type="ECO:0000256" key="6">
    <source>
        <dbReference type="ARBA" id="ARBA00022801"/>
    </source>
</evidence>